<gene>
    <name evidence="2" type="ORF">D1164_01905</name>
</gene>
<dbReference type="RefSeq" id="WP_119348229.1">
    <property type="nucleotide sequence ID" value="NZ_JBFHKJ010000245.1"/>
</dbReference>
<keyword evidence="1" id="KW-0472">Membrane</keyword>
<evidence type="ECO:0000313" key="2">
    <source>
        <dbReference type="EMBL" id="RIH67205.1"/>
    </source>
</evidence>
<dbReference type="EMBL" id="QWET01000001">
    <property type="protein sequence ID" value="RIH67205.1"/>
    <property type="molecule type" value="Genomic_DNA"/>
</dbReference>
<keyword evidence="1" id="KW-0812">Transmembrane</keyword>
<dbReference type="AlphaFoldDB" id="A0A399D5N7"/>
<comment type="caution">
    <text evidence="2">The sequence shown here is derived from an EMBL/GenBank/DDBJ whole genome shotgun (WGS) entry which is preliminary data.</text>
</comment>
<evidence type="ECO:0000313" key="3">
    <source>
        <dbReference type="Proteomes" id="UP000266441"/>
    </source>
</evidence>
<keyword evidence="3" id="KW-1185">Reference proteome</keyword>
<keyword evidence="1" id="KW-1133">Transmembrane helix</keyword>
<proteinExistence type="predicted"/>
<dbReference type="Pfam" id="PF14126">
    <property type="entry name" value="DUF4293"/>
    <property type="match status" value="1"/>
</dbReference>
<sequence length="147" mass="16532">MIQRIQTIYIFLAAVLIGLLLKLNFAELAVDGNWYVFNAMGIGSGEEMIFNGLPVMGFIGLITFLHLITIFLYKKRIGQIRLLSFTIILLLGLLGIMLYFLYAGFDGAEVAFKVPMVFPLIAIILDYLAIRSIGKDEALLRSLNRIR</sequence>
<protein>
    <submittedName>
        <fullName evidence="2">DUF4293 family protein</fullName>
    </submittedName>
</protein>
<feature type="transmembrane region" description="Helical" evidence="1">
    <location>
        <begin position="50"/>
        <end position="73"/>
    </location>
</feature>
<dbReference type="Proteomes" id="UP000266441">
    <property type="component" value="Unassembled WGS sequence"/>
</dbReference>
<feature type="transmembrane region" description="Helical" evidence="1">
    <location>
        <begin position="111"/>
        <end position="130"/>
    </location>
</feature>
<accession>A0A399D5N7</accession>
<feature type="transmembrane region" description="Helical" evidence="1">
    <location>
        <begin position="85"/>
        <end position="105"/>
    </location>
</feature>
<evidence type="ECO:0000256" key="1">
    <source>
        <dbReference type="SAM" id="Phobius"/>
    </source>
</evidence>
<organism evidence="2 3">
    <name type="scientific">Mariniphaga sediminis</name>
    <dbReference type="NCBI Taxonomy" id="1628158"/>
    <lineage>
        <taxon>Bacteria</taxon>
        <taxon>Pseudomonadati</taxon>
        <taxon>Bacteroidota</taxon>
        <taxon>Bacteroidia</taxon>
        <taxon>Marinilabiliales</taxon>
        <taxon>Prolixibacteraceae</taxon>
        <taxon>Mariniphaga</taxon>
    </lineage>
</organism>
<name>A0A399D5N7_9BACT</name>
<dbReference type="InterPro" id="IPR025635">
    <property type="entry name" value="DUF4293"/>
</dbReference>
<dbReference type="OrthoDB" id="594989at2"/>
<reference evidence="2 3" key="1">
    <citation type="journal article" date="2015" name="Int. J. Syst. Evol. Microbiol.">
        <title>Mariniphaga sediminis sp. nov., isolated from coastal sediment.</title>
        <authorList>
            <person name="Wang F.Q."/>
            <person name="Shen Q.Y."/>
            <person name="Chen G.J."/>
            <person name="Du Z.J."/>
        </authorList>
    </citation>
    <scope>NUCLEOTIDE SEQUENCE [LARGE SCALE GENOMIC DNA]</scope>
    <source>
        <strain evidence="2 3">SY21</strain>
    </source>
</reference>